<evidence type="ECO:0000313" key="3">
    <source>
        <dbReference type="Proteomes" id="UP000054826"/>
    </source>
</evidence>
<gene>
    <name evidence="1" type="ORF">T4C_11094</name>
    <name evidence="2" type="ORF">T4C_13924</name>
</gene>
<reference evidence="1 3" key="1">
    <citation type="submission" date="2015-01" db="EMBL/GenBank/DDBJ databases">
        <title>Evolution of Trichinella species and genotypes.</title>
        <authorList>
            <person name="Korhonen P.K."/>
            <person name="Edoardo P."/>
            <person name="Giuseppe L.R."/>
            <person name="Gasser R.B."/>
        </authorList>
    </citation>
    <scope>NUCLEOTIDE SEQUENCE [LARGE SCALE GENOMIC DNA]</scope>
    <source>
        <strain evidence="1">ISS176</strain>
    </source>
</reference>
<protein>
    <submittedName>
        <fullName evidence="1">Uncharacterized protein</fullName>
    </submittedName>
</protein>
<comment type="caution">
    <text evidence="1">The sequence shown here is derived from an EMBL/GenBank/DDBJ whole genome shotgun (WGS) entry which is preliminary data.</text>
</comment>
<organism evidence="1 3">
    <name type="scientific">Trichinella pseudospiralis</name>
    <name type="common">Parasitic roundworm</name>
    <dbReference type="NCBI Taxonomy" id="6337"/>
    <lineage>
        <taxon>Eukaryota</taxon>
        <taxon>Metazoa</taxon>
        <taxon>Ecdysozoa</taxon>
        <taxon>Nematoda</taxon>
        <taxon>Enoplea</taxon>
        <taxon>Dorylaimia</taxon>
        <taxon>Trichinellida</taxon>
        <taxon>Trichinellidae</taxon>
        <taxon>Trichinella</taxon>
    </lineage>
</organism>
<dbReference type="EMBL" id="JYDV01000112">
    <property type="protein sequence ID" value="KRZ32251.1"/>
    <property type="molecule type" value="Genomic_DNA"/>
</dbReference>
<accession>A0A0V1JB89</accession>
<evidence type="ECO:0000313" key="2">
    <source>
        <dbReference type="EMBL" id="KRZ32253.1"/>
    </source>
</evidence>
<dbReference type="Proteomes" id="UP000054826">
    <property type="component" value="Unassembled WGS sequence"/>
</dbReference>
<dbReference type="EMBL" id="JYDV01000112">
    <property type="protein sequence ID" value="KRZ32253.1"/>
    <property type="molecule type" value="Genomic_DNA"/>
</dbReference>
<dbReference type="AlphaFoldDB" id="A0A0V1JB89"/>
<name>A0A0V1JB89_TRIPS</name>
<evidence type="ECO:0000313" key="1">
    <source>
        <dbReference type="EMBL" id="KRZ32251.1"/>
    </source>
</evidence>
<sequence>MRLGKGSLLRDLTSLMSNLIDDNVVLEARGRKMPSLASYDTVVWLILSVVFETGLMEWTVSIVDGGILFVNKAAVCVETKVLRDVEKAREHLKWKANVICSSKWPLIFTVDTGIIW</sequence>
<proteinExistence type="predicted"/>